<feature type="compositionally biased region" description="Low complexity" evidence="1">
    <location>
        <begin position="36"/>
        <end position="48"/>
    </location>
</feature>
<evidence type="ECO:0000313" key="4">
    <source>
        <dbReference type="Proteomes" id="UP000266895"/>
    </source>
</evidence>
<keyword evidence="2" id="KW-0732">Signal</keyword>
<reference evidence="3 4" key="1">
    <citation type="submission" date="2018-12" db="EMBL/GenBank/DDBJ databases">
        <authorList>
            <consortium name="Pathogen Informatics"/>
        </authorList>
    </citation>
    <scope>NUCLEOTIDE SEQUENCE [LARGE SCALE GENOMIC DNA]</scope>
    <source>
        <strain evidence="3 4">NCTC11636</strain>
    </source>
</reference>
<evidence type="ECO:0000313" key="3">
    <source>
        <dbReference type="EMBL" id="VEG29980.1"/>
    </source>
</evidence>
<feature type="compositionally biased region" description="Acidic residues" evidence="1">
    <location>
        <begin position="96"/>
        <end position="109"/>
    </location>
</feature>
<accession>A0A448HJR9</accession>
<feature type="compositionally biased region" description="Polar residues" evidence="1">
    <location>
        <begin position="70"/>
        <end position="95"/>
    </location>
</feature>
<organism evidence="3 4">
    <name type="scientific">Actinomyces howellii</name>
    <dbReference type="NCBI Taxonomy" id="52771"/>
    <lineage>
        <taxon>Bacteria</taxon>
        <taxon>Bacillati</taxon>
        <taxon>Actinomycetota</taxon>
        <taxon>Actinomycetes</taxon>
        <taxon>Actinomycetales</taxon>
        <taxon>Actinomycetaceae</taxon>
        <taxon>Actinomyces</taxon>
    </lineage>
</organism>
<dbReference type="AlphaFoldDB" id="A0A448HJR9"/>
<evidence type="ECO:0000256" key="1">
    <source>
        <dbReference type="SAM" id="MobiDB-lite"/>
    </source>
</evidence>
<feature type="chain" id="PRO_5019466594" evidence="2">
    <location>
        <begin position="28"/>
        <end position="109"/>
    </location>
</feature>
<dbReference type="RefSeq" id="WP_126383475.1">
    <property type="nucleotide sequence ID" value="NZ_LR134350.1"/>
</dbReference>
<evidence type="ECO:0000256" key="2">
    <source>
        <dbReference type="SAM" id="SignalP"/>
    </source>
</evidence>
<protein>
    <submittedName>
        <fullName evidence="3">Uncharacterized protein</fullName>
    </submittedName>
</protein>
<sequence>MLKRYLVVIAALAVPIILAVASQMVSAPTPAAPIDSSPVSVRVSSTSSTQPAPVSTAREVLQVPLPASTAVAQEQAPATDQPSAGTAQVPATTEQDPADTDEEVGSDEQ</sequence>
<dbReference type="Proteomes" id="UP000266895">
    <property type="component" value="Chromosome"/>
</dbReference>
<keyword evidence="4" id="KW-1185">Reference proteome</keyword>
<proteinExistence type="predicted"/>
<dbReference type="KEGG" id="ahw:NCTC11636_02453"/>
<dbReference type="EMBL" id="LR134350">
    <property type="protein sequence ID" value="VEG29980.1"/>
    <property type="molecule type" value="Genomic_DNA"/>
</dbReference>
<feature type="region of interest" description="Disordered" evidence="1">
    <location>
        <begin position="28"/>
        <end position="109"/>
    </location>
</feature>
<gene>
    <name evidence="3" type="ORF">NCTC11636_02453</name>
</gene>
<name>A0A448HJR9_9ACTO</name>
<feature type="signal peptide" evidence="2">
    <location>
        <begin position="1"/>
        <end position="27"/>
    </location>
</feature>